<dbReference type="EMBL" id="JASPKY010000324">
    <property type="protein sequence ID" value="KAK9708642.1"/>
    <property type="molecule type" value="Genomic_DNA"/>
</dbReference>
<evidence type="ECO:0000256" key="4">
    <source>
        <dbReference type="PROSITE-ProRule" id="PRU00146"/>
    </source>
</evidence>
<dbReference type="InterPro" id="IPR019787">
    <property type="entry name" value="Znf_PHD-finger"/>
</dbReference>
<dbReference type="InterPro" id="IPR011011">
    <property type="entry name" value="Znf_FYVE_PHD"/>
</dbReference>
<keyword evidence="1" id="KW-0479">Metal-binding</keyword>
<keyword evidence="2 4" id="KW-0863">Zinc-finger</keyword>
<evidence type="ECO:0000256" key="3">
    <source>
        <dbReference type="ARBA" id="ARBA00022833"/>
    </source>
</evidence>
<keyword evidence="3" id="KW-0862">Zinc</keyword>
<gene>
    <name evidence="6" type="ORF">QE152_g27083</name>
</gene>
<reference evidence="6 7" key="1">
    <citation type="journal article" date="2024" name="BMC Genomics">
        <title>De novo assembly and annotation of Popillia japonica's genome with initial clues to its potential as an invasive pest.</title>
        <authorList>
            <person name="Cucini C."/>
            <person name="Boschi S."/>
            <person name="Funari R."/>
            <person name="Cardaioli E."/>
            <person name="Iannotti N."/>
            <person name="Marturano G."/>
            <person name="Paoli F."/>
            <person name="Bruttini M."/>
            <person name="Carapelli A."/>
            <person name="Frati F."/>
            <person name="Nardi F."/>
        </authorList>
    </citation>
    <scope>NUCLEOTIDE SEQUENCE [LARGE SCALE GENOMIC DNA]</scope>
    <source>
        <strain evidence="6">DMR45628</strain>
    </source>
</reference>
<dbReference type="AlphaFoldDB" id="A0AAW1JW29"/>
<keyword evidence="7" id="KW-1185">Reference proteome</keyword>
<sequence>MSCIKCSILIDEKSDKFIRCDLCSRFIHVVCLELSDAEVKWFTLRPNSRRRIKFICCECEQNVNQIPKLITLINGWQNKIKNLNERFSELRNCTGDVATTSNTSV</sequence>
<dbReference type="Gene3D" id="3.30.40.10">
    <property type="entry name" value="Zinc/RING finger domain, C3HC4 (zinc finger)"/>
    <property type="match status" value="1"/>
</dbReference>
<name>A0AAW1JW29_POPJA</name>
<organism evidence="6 7">
    <name type="scientific">Popillia japonica</name>
    <name type="common">Japanese beetle</name>
    <dbReference type="NCBI Taxonomy" id="7064"/>
    <lineage>
        <taxon>Eukaryota</taxon>
        <taxon>Metazoa</taxon>
        <taxon>Ecdysozoa</taxon>
        <taxon>Arthropoda</taxon>
        <taxon>Hexapoda</taxon>
        <taxon>Insecta</taxon>
        <taxon>Pterygota</taxon>
        <taxon>Neoptera</taxon>
        <taxon>Endopterygota</taxon>
        <taxon>Coleoptera</taxon>
        <taxon>Polyphaga</taxon>
        <taxon>Scarabaeiformia</taxon>
        <taxon>Scarabaeidae</taxon>
        <taxon>Rutelinae</taxon>
        <taxon>Popillia</taxon>
    </lineage>
</organism>
<accession>A0AAW1JW29</accession>
<feature type="domain" description="PHD-type" evidence="5">
    <location>
        <begin position="1"/>
        <end position="62"/>
    </location>
</feature>
<protein>
    <recommendedName>
        <fullName evidence="5">PHD-type domain-containing protein</fullName>
    </recommendedName>
</protein>
<evidence type="ECO:0000256" key="1">
    <source>
        <dbReference type="ARBA" id="ARBA00022723"/>
    </source>
</evidence>
<comment type="caution">
    <text evidence="6">The sequence shown here is derived from an EMBL/GenBank/DDBJ whole genome shotgun (WGS) entry which is preliminary data.</text>
</comment>
<evidence type="ECO:0000259" key="5">
    <source>
        <dbReference type="PROSITE" id="PS50016"/>
    </source>
</evidence>
<dbReference type="PROSITE" id="PS50016">
    <property type="entry name" value="ZF_PHD_2"/>
    <property type="match status" value="1"/>
</dbReference>
<dbReference type="SUPFAM" id="SSF57903">
    <property type="entry name" value="FYVE/PHD zinc finger"/>
    <property type="match status" value="1"/>
</dbReference>
<evidence type="ECO:0000256" key="2">
    <source>
        <dbReference type="ARBA" id="ARBA00022771"/>
    </source>
</evidence>
<evidence type="ECO:0000313" key="6">
    <source>
        <dbReference type="EMBL" id="KAK9708642.1"/>
    </source>
</evidence>
<proteinExistence type="predicted"/>
<dbReference type="GO" id="GO:0008270">
    <property type="term" value="F:zinc ion binding"/>
    <property type="evidence" value="ECO:0007669"/>
    <property type="project" value="UniProtKB-KW"/>
</dbReference>
<dbReference type="InterPro" id="IPR013083">
    <property type="entry name" value="Znf_RING/FYVE/PHD"/>
</dbReference>
<dbReference type="Proteomes" id="UP001458880">
    <property type="component" value="Unassembled WGS sequence"/>
</dbReference>
<evidence type="ECO:0000313" key="7">
    <source>
        <dbReference type="Proteomes" id="UP001458880"/>
    </source>
</evidence>